<evidence type="ECO:0000313" key="4">
    <source>
        <dbReference type="Proteomes" id="UP000694407"/>
    </source>
</evidence>
<feature type="compositionally biased region" description="Basic and acidic residues" evidence="1">
    <location>
        <begin position="29"/>
        <end position="38"/>
    </location>
</feature>
<dbReference type="PANTHER" id="PTHR37856">
    <property type="entry name" value="MAST CELL-EXPRESSED MEMBRANE PROTEIN 1"/>
    <property type="match status" value="1"/>
</dbReference>
<feature type="compositionally biased region" description="Polar residues" evidence="1">
    <location>
        <begin position="43"/>
        <end position="54"/>
    </location>
</feature>
<dbReference type="AlphaFoldDB" id="A0A8C6A7E9"/>
<reference evidence="3" key="1">
    <citation type="submission" date="2025-08" db="UniProtKB">
        <authorList>
            <consortium name="Ensembl"/>
        </authorList>
    </citation>
    <scope>IDENTIFICATION</scope>
</reference>
<proteinExistence type="predicted"/>
<keyword evidence="2" id="KW-1133">Transmembrane helix</keyword>
<sequence>MQAAAFRDKKGGNTDTHDPDYENITLTFRNRDQPRDSHLAPMNQVSAQPRPSSDTAQVPAWLHRAIMSLFVLLALTFLFFITLSILMLLKNSEMSRELLSLKRELWNGESGASRGDPQGCAMKGISEIKIKVQSGNEKLKTVAAGTFKTHLLLDEFVSMLSTRLGAGASGEETAGLLTSQILGFGRGDG</sequence>
<keyword evidence="2" id="KW-0812">Transmembrane</keyword>
<dbReference type="Proteomes" id="UP000694407">
    <property type="component" value="Unplaced"/>
</dbReference>
<feature type="compositionally biased region" description="Basic and acidic residues" evidence="1">
    <location>
        <begin position="1"/>
        <end position="20"/>
    </location>
</feature>
<keyword evidence="2" id="KW-0472">Membrane</keyword>
<feature type="transmembrane region" description="Helical" evidence="2">
    <location>
        <begin position="65"/>
        <end position="89"/>
    </location>
</feature>
<dbReference type="InterPro" id="IPR038818">
    <property type="entry name" value="MCEMP1"/>
</dbReference>
<evidence type="ECO:0000313" key="3">
    <source>
        <dbReference type="Ensembl" id="ENSMMMP00000024046.1"/>
    </source>
</evidence>
<protein>
    <submittedName>
        <fullName evidence="3">Uncharacterized protein</fullName>
    </submittedName>
</protein>
<dbReference type="Ensembl" id="ENSMMMT00000027222.1">
    <property type="protein sequence ID" value="ENSMMMP00000024046.1"/>
    <property type="gene ID" value="ENSMMMG00000021054.1"/>
</dbReference>
<name>A0A8C6A7E9_MARMA</name>
<dbReference type="PANTHER" id="PTHR37856:SF1">
    <property type="entry name" value="MAST CELL-EXPRESSED MEMBRANE PROTEIN 1"/>
    <property type="match status" value="1"/>
</dbReference>
<keyword evidence="4" id="KW-1185">Reference proteome</keyword>
<evidence type="ECO:0000256" key="2">
    <source>
        <dbReference type="SAM" id="Phobius"/>
    </source>
</evidence>
<organism evidence="3 4">
    <name type="scientific">Marmota marmota marmota</name>
    <name type="common">Alpine marmot</name>
    <dbReference type="NCBI Taxonomy" id="9994"/>
    <lineage>
        <taxon>Eukaryota</taxon>
        <taxon>Metazoa</taxon>
        <taxon>Chordata</taxon>
        <taxon>Craniata</taxon>
        <taxon>Vertebrata</taxon>
        <taxon>Euteleostomi</taxon>
        <taxon>Mammalia</taxon>
        <taxon>Eutheria</taxon>
        <taxon>Euarchontoglires</taxon>
        <taxon>Glires</taxon>
        <taxon>Rodentia</taxon>
        <taxon>Sciuromorpha</taxon>
        <taxon>Sciuridae</taxon>
        <taxon>Xerinae</taxon>
        <taxon>Marmotini</taxon>
        <taxon>Marmota</taxon>
    </lineage>
</organism>
<accession>A0A8C6A7E9</accession>
<evidence type="ECO:0000256" key="1">
    <source>
        <dbReference type="SAM" id="MobiDB-lite"/>
    </source>
</evidence>
<reference evidence="3" key="2">
    <citation type="submission" date="2025-09" db="UniProtKB">
        <authorList>
            <consortium name="Ensembl"/>
        </authorList>
    </citation>
    <scope>IDENTIFICATION</scope>
</reference>
<dbReference type="GeneTree" id="ENSGT00390000007959"/>
<feature type="region of interest" description="Disordered" evidence="1">
    <location>
        <begin position="1"/>
        <end position="54"/>
    </location>
</feature>